<evidence type="ECO:0000313" key="3">
    <source>
        <dbReference type="EMBL" id="PHJ17794.1"/>
    </source>
</evidence>
<name>A0A2C6KMU4_9APIC</name>
<dbReference type="VEuPathDB" id="ToxoDB:CSUI_008380"/>
<keyword evidence="2" id="KW-0732">Signal</keyword>
<reference evidence="3 4" key="1">
    <citation type="journal article" date="2017" name="Int. J. Parasitol.">
        <title>The genome of the protozoan parasite Cystoisospora suis and a reverse vaccinology approach to identify vaccine candidates.</title>
        <authorList>
            <person name="Palmieri N."/>
            <person name="Shrestha A."/>
            <person name="Ruttkowski B."/>
            <person name="Beck T."/>
            <person name="Vogl C."/>
            <person name="Tomley F."/>
            <person name="Blake D.P."/>
            <person name="Joachim A."/>
        </authorList>
    </citation>
    <scope>NUCLEOTIDE SEQUENCE [LARGE SCALE GENOMIC DNA]</scope>
    <source>
        <strain evidence="3 4">Wien I</strain>
    </source>
</reference>
<feature type="compositionally biased region" description="Polar residues" evidence="1">
    <location>
        <begin position="30"/>
        <end position="42"/>
    </location>
</feature>
<comment type="caution">
    <text evidence="3">The sequence shown here is derived from an EMBL/GenBank/DDBJ whole genome shotgun (WGS) entry which is preliminary data.</text>
</comment>
<keyword evidence="4" id="KW-1185">Reference proteome</keyword>
<evidence type="ECO:0000256" key="1">
    <source>
        <dbReference type="SAM" id="MobiDB-lite"/>
    </source>
</evidence>
<dbReference type="RefSeq" id="XP_067919508.1">
    <property type="nucleotide sequence ID" value="XM_068068514.1"/>
</dbReference>
<proteinExistence type="predicted"/>
<dbReference type="Proteomes" id="UP000221165">
    <property type="component" value="Unassembled WGS sequence"/>
</dbReference>
<organism evidence="3 4">
    <name type="scientific">Cystoisospora suis</name>
    <dbReference type="NCBI Taxonomy" id="483139"/>
    <lineage>
        <taxon>Eukaryota</taxon>
        <taxon>Sar</taxon>
        <taxon>Alveolata</taxon>
        <taxon>Apicomplexa</taxon>
        <taxon>Conoidasida</taxon>
        <taxon>Coccidia</taxon>
        <taxon>Eucoccidiorida</taxon>
        <taxon>Eimeriorina</taxon>
        <taxon>Sarcocystidae</taxon>
        <taxon>Cystoisospora</taxon>
    </lineage>
</organism>
<feature type="chain" id="PRO_5012067181" description="Transmembrane protein" evidence="2">
    <location>
        <begin position="24"/>
        <end position="199"/>
    </location>
</feature>
<dbReference type="AlphaFoldDB" id="A0A2C6KMU4"/>
<dbReference type="GeneID" id="94431725"/>
<gene>
    <name evidence="3" type="ORF">CSUI_008380</name>
</gene>
<dbReference type="EMBL" id="MIGC01004677">
    <property type="protein sequence ID" value="PHJ17794.1"/>
    <property type="molecule type" value="Genomic_DNA"/>
</dbReference>
<feature type="region of interest" description="Disordered" evidence="1">
    <location>
        <begin position="163"/>
        <end position="199"/>
    </location>
</feature>
<feature type="signal peptide" evidence="2">
    <location>
        <begin position="1"/>
        <end position="23"/>
    </location>
</feature>
<evidence type="ECO:0008006" key="5">
    <source>
        <dbReference type="Google" id="ProtNLM"/>
    </source>
</evidence>
<protein>
    <recommendedName>
        <fullName evidence="5">Transmembrane protein</fullName>
    </recommendedName>
</protein>
<feature type="compositionally biased region" description="Basic residues" evidence="1">
    <location>
        <begin position="45"/>
        <end position="54"/>
    </location>
</feature>
<feature type="region of interest" description="Disordered" evidence="1">
    <location>
        <begin position="26"/>
        <end position="136"/>
    </location>
</feature>
<evidence type="ECO:0000313" key="4">
    <source>
        <dbReference type="Proteomes" id="UP000221165"/>
    </source>
</evidence>
<dbReference type="PROSITE" id="PS51257">
    <property type="entry name" value="PROKAR_LIPOPROTEIN"/>
    <property type="match status" value="1"/>
</dbReference>
<sequence>MTRLRLAVAFAVALAVSCRLARGLQEDQGLESSSGEATSGEFSRTRKNAVRRRAIAAQPLGWTPESSPAPEGPSSVAPGSQSSPQTVSGPLPPPLPPKKRRPVTHSEGNQHAGFAAAESLSVMTGASPGDPGQDVTYAELDFAGVGPSRPPSRQERRTVYATLQFPPPASSPAADLEGSPASPRSPLFGSVRPRRRKRD</sequence>
<feature type="compositionally biased region" description="Low complexity" evidence="1">
    <location>
        <begin position="64"/>
        <end position="80"/>
    </location>
</feature>
<accession>A0A2C6KMU4</accession>
<evidence type="ECO:0000256" key="2">
    <source>
        <dbReference type="SAM" id="SignalP"/>
    </source>
</evidence>